<evidence type="ECO:0000313" key="3">
    <source>
        <dbReference type="Proteomes" id="UP000593966"/>
    </source>
</evidence>
<proteinExistence type="predicted"/>
<name>A0A7S7AJ64_9GAMM</name>
<gene>
    <name evidence="2" type="ORF">G0028_18505</name>
</gene>
<keyword evidence="3" id="KW-1185">Reference proteome</keyword>
<sequence>MGINESEFLIEIENYISSICDCKLKPRNFYNKLSKLLIDFNSIYNPDYSYFGCIEVFIELIYKLHDWIDCQAELIKQLEILSFVDIKFRFEFYITRHKRKLRDHRYSENENTERLVRRMRKVSNRYSRILVVRLDLAYKKQYHHLIDVADLDNDMRILRQRINNQDRIFSGLIEYAWALEQGVKKGYHCHLLLVYRGHEHKNAYGIAKRVGDVWAEITECQGYYFNCHDLDYLNQFEKMGRLGIGMIYRDDAGQVDNMLTTIQYLVRPEKEQQHLRVKVCKRMRTFG</sequence>
<dbReference type="EMBL" id="CP048659">
    <property type="protein sequence ID" value="QOW47704.1"/>
    <property type="molecule type" value="Genomic_DNA"/>
</dbReference>
<dbReference type="AlphaFoldDB" id="A0A7S7AJ64"/>
<dbReference type="Proteomes" id="UP000593966">
    <property type="component" value="Chromosome"/>
</dbReference>
<organism evidence="2 3">
    <name type="scientific">Acinetobacter piscicola</name>
    <dbReference type="NCBI Taxonomy" id="2006115"/>
    <lineage>
        <taxon>Bacteria</taxon>
        <taxon>Pseudomonadati</taxon>
        <taxon>Pseudomonadota</taxon>
        <taxon>Gammaproteobacteria</taxon>
        <taxon>Moraxellales</taxon>
        <taxon>Moraxellaceae</taxon>
        <taxon>Acinetobacter</taxon>
    </lineage>
</organism>
<reference evidence="2 3" key="1">
    <citation type="submission" date="2020-02" db="EMBL/GenBank/DDBJ databases">
        <title>Tigecycline-resistant Acinetobacter species from pigs and migratory birds.</title>
        <authorList>
            <person name="Chen C."/>
            <person name="Sun J."/>
            <person name="Liao X.-P."/>
            <person name="Liu Y.-H."/>
        </authorList>
    </citation>
    <scope>NUCLEOTIDE SEQUENCE [LARGE SCALE GENOMIC DNA]</scope>
    <source>
        <strain evidence="2 3">YH12207_T</strain>
    </source>
</reference>
<dbReference type="InterPro" id="IPR057271">
    <property type="entry name" value="YagK_YfjJ_C"/>
</dbReference>
<protein>
    <submittedName>
        <fullName evidence="2">Inovirus Gp2 family protein</fullName>
    </submittedName>
</protein>
<accession>A0A7S7AJ64</accession>
<feature type="domain" description="YagK/YfjJ C-terminal" evidence="1">
    <location>
        <begin position="124"/>
        <end position="287"/>
    </location>
</feature>
<dbReference type="Pfam" id="PF11726">
    <property type="entry name" value="YagK_YfjJ_C"/>
    <property type="match status" value="1"/>
</dbReference>
<evidence type="ECO:0000313" key="2">
    <source>
        <dbReference type="EMBL" id="QOW47704.1"/>
    </source>
</evidence>
<evidence type="ECO:0000259" key="1">
    <source>
        <dbReference type="Pfam" id="PF11726"/>
    </source>
</evidence>
<dbReference type="RefSeq" id="WP_180047336.1">
    <property type="nucleotide sequence ID" value="NZ_CP048659.1"/>
</dbReference>